<evidence type="ECO:0000313" key="3">
    <source>
        <dbReference type="Proteomes" id="UP000298663"/>
    </source>
</evidence>
<dbReference type="SUPFAM" id="SSF81383">
    <property type="entry name" value="F-box domain"/>
    <property type="match status" value="1"/>
</dbReference>
<reference evidence="2 3" key="1">
    <citation type="journal article" date="2015" name="Genome Biol.">
        <title>Comparative genomics of Steinernema reveals deeply conserved gene regulatory networks.</title>
        <authorList>
            <person name="Dillman A.R."/>
            <person name="Macchietto M."/>
            <person name="Porter C.F."/>
            <person name="Rogers A."/>
            <person name="Williams B."/>
            <person name="Antoshechkin I."/>
            <person name="Lee M.M."/>
            <person name="Goodwin Z."/>
            <person name="Lu X."/>
            <person name="Lewis E.E."/>
            <person name="Goodrich-Blair H."/>
            <person name="Stock S.P."/>
            <person name="Adams B.J."/>
            <person name="Sternberg P.W."/>
            <person name="Mortazavi A."/>
        </authorList>
    </citation>
    <scope>NUCLEOTIDE SEQUENCE [LARGE SCALE GENOMIC DNA]</scope>
    <source>
        <strain evidence="2 3">ALL</strain>
    </source>
</reference>
<name>A0A4U5MBV8_STECR</name>
<evidence type="ECO:0000259" key="1">
    <source>
        <dbReference type="PROSITE" id="PS50181"/>
    </source>
</evidence>
<protein>
    <recommendedName>
        <fullName evidence="1">F-box domain-containing protein</fullName>
    </recommendedName>
</protein>
<feature type="domain" description="F-box" evidence="1">
    <location>
        <begin position="1"/>
        <end position="42"/>
    </location>
</feature>
<dbReference type="EMBL" id="AZBU02000008">
    <property type="protein sequence ID" value="TKR66621.1"/>
    <property type="molecule type" value="Genomic_DNA"/>
</dbReference>
<evidence type="ECO:0000313" key="2">
    <source>
        <dbReference type="EMBL" id="TKR66621.1"/>
    </source>
</evidence>
<dbReference type="InterPro" id="IPR001810">
    <property type="entry name" value="F-box_dom"/>
</dbReference>
<dbReference type="Proteomes" id="UP000298663">
    <property type="component" value="Unassembled WGS sequence"/>
</dbReference>
<sequence>MSFPNEILLQILDHLDVETLLECRRINNQYMEAADKVLFDRRLIAVELHVERTKDAVFWNDQRIREIEASTIHAFLRRISRLTIETIDYMPPFMIVDRLIVDVPSVTPLRVNEITRIIRFLGVKQLRHVTILAKTRHLHENVILLMKLLKNAPLTSLEFKWNWGGYSEDNARSRDACIQFFKAVAPHISKHIEIKGPFSIAEFIECFTLQSGFKYINLPSFLAFRSRMHAGDGPSAVLGLLEHIKENPRRCTLEFKGQQGNIDWTGYIAKIQDKYAEFHEIYLNQFIIPLTVDGKRWHLEVRFNYYRIEFTCLYLGMCADTQVVP</sequence>
<gene>
    <name evidence="2" type="ORF">L596_022890</name>
</gene>
<comment type="caution">
    <text evidence="2">The sequence shown here is derived from an EMBL/GenBank/DDBJ whole genome shotgun (WGS) entry which is preliminary data.</text>
</comment>
<dbReference type="Pfam" id="PF00646">
    <property type="entry name" value="F-box"/>
    <property type="match status" value="1"/>
</dbReference>
<dbReference type="AlphaFoldDB" id="A0A4U5MBV8"/>
<keyword evidence="3" id="KW-1185">Reference proteome</keyword>
<proteinExistence type="predicted"/>
<organism evidence="2 3">
    <name type="scientific">Steinernema carpocapsae</name>
    <name type="common">Entomopathogenic nematode</name>
    <dbReference type="NCBI Taxonomy" id="34508"/>
    <lineage>
        <taxon>Eukaryota</taxon>
        <taxon>Metazoa</taxon>
        <taxon>Ecdysozoa</taxon>
        <taxon>Nematoda</taxon>
        <taxon>Chromadorea</taxon>
        <taxon>Rhabditida</taxon>
        <taxon>Tylenchina</taxon>
        <taxon>Panagrolaimomorpha</taxon>
        <taxon>Strongyloidoidea</taxon>
        <taxon>Steinernematidae</taxon>
        <taxon>Steinernema</taxon>
    </lineage>
</organism>
<reference evidence="2 3" key="2">
    <citation type="journal article" date="2019" name="G3 (Bethesda)">
        <title>Hybrid Assembly of the Genome of the Entomopathogenic Nematode Steinernema carpocapsae Identifies the X-Chromosome.</title>
        <authorList>
            <person name="Serra L."/>
            <person name="Macchietto M."/>
            <person name="Macias-Munoz A."/>
            <person name="McGill C.J."/>
            <person name="Rodriguez I.M."/>
            <person name="Rodriguez B."/>
            <person name="Murad R."/>
            <person name="Mortazavi A."/>
        </authorList>
    </citation>
    <scope>NUCLEOTIDE SEQUENCE [LARGE SCALE GENOMIC DNA]</scope>
    <source>
        <strain evidence="2 3">ALL</strain>
    </source>
</reference>
<accession>A0A4U5MBV8</accession>
<dbReference type="PROSITE" id="PS50181">
    <property type="entry name" value="FBOX"/>
    <property type="match status" value="1"/>
</dbReference>
<dbReference type="InterPro" id="IPR036047">
    <property type="entry name" value="F-box-like_dom_sf"/>
</dbReference>